<dbReference type="InterPro" id="IPR000337">
    <property type="entry name" value="GPCR_3"/>
</dbReference>
<dbReference type="Pfam" id="PF00003">
    <property type="entry name" value="7tm_3"/>
    <property type="match status" value="1"/>
</dbReference>
<dbReference type="InterPro" id="IPR017979">
    <property type="entry name" value="GPCR_3_CS"/>
</dbReference>
<evidence type="ECO:0000313" key="11">
    <source>
        <dbReference type="EMBL" id="KAG8547896.1"/>
    </source>
</evidence>
<feature type="domain" description="G-protein coupled receptors family 3 profile" evidence="10">
    <location>
        <begin position="20"/>
        <end position="284"/>
    </location>
</feature>
<feature type="transmembrane region" description="Helical" evidence="9">
    <location>
        <begin position="240"/>
        <end position="262"/>
    </location>
</feature>
<comment type="subcellular location">
    <subcellularLocation>
        <location evidence="1">Cell membrane</location>
        <topology evidence="1">Multi-pass membrane protein</topology>
    </subcellularLocation>
</comment>
<protein>
    <recommendedName>
        <fullName evidence="10">G-protein coupled receptors family 3 profile domain-containing protein</fullName>
    </recommendedName>
</protein>
<keyword evidence="7" id="KW-0325">Glycoprotein</keyword>
<keyword evidence="5" id="KW-0675">Receptor</keyword>
<feature type="transmembrane region" description="Helical" evidence="9">
    <location>
        <begin position="135"/>
        <end position="153"/>
    </location>
</feature>
<keyword evidence="4 9" id="KW-1133">Transmembrane helix</keyword>
<keyword evidence="5" id="KW-0297">G-protein coupled receptor</keyword>
<evidence type="ECO:0000256" key="3">
    <source>
        <dbReference type="ARBA" id="ARBA00022692"/>
    </source>
</evidence>
<accession>A0AAV6ZMR3</accession>
<dbReference type="InterPro" id="IPR000068">
    <property type="entry name" value="GPCR_3_Ca_sens_rcpt-rel"/>
</dbReference>
<feature type="transmembrane region" description="Helical" evidence="9">
    <location>
        <begin position="58"/>
        <end position="78"/>
    </location>
</feature>
<dbReference type="EMBL" id="WNYA01000579">
    <property type="protein sequence ID" value="KAG8547896.1"/>
    <property type="molecule type" value="Genomic_DNA"/>
</dbReference>
<dbReference type="InterPro" id="IPR017978">
    <property type="entry name" value="GPCR_3_C"/>
</dbReference>
<proteinExistence type="predicted"/>
<evidence type="ECO:0000256" key="4">
    <source>
        <dbReference type="ARBA" id="ARBA00022989"/>
    </source>
</evidence>
<evidence type="ECO:0000256" key="1">
    <source>
        <dbReference type="ARBA" id="ARBA00004651"/>
    </source>
</evidence>
<keyword evidence="12" id="KW-1185">Reference proteome</keyword>
<evidence type="ECO:0000256" key="2">
    <source>
        <dbReference type="ARBA" id="ARBA00022475"/>
    </source>
</evidence>
<dbReference type="PANTHER" id="PTHR24061:SF599">
    <property type="entry name" value="G-PROTEIN COUPLED RECEPTORS FAMILY 3 PROFILE DOMAIN-CONTAINING PROTEIN"/>
    <property type="match status" value="1"/>
</dbReference>
<keyword evidence="8" id="KW-0807">Transducer</keyword>
<feature type="transmembrane region" description="Helical" evidence="9">
    <location>
        <begin position="214"/>
        <end position="234"/>
    </location>
</feature>
<keyword evidence="3 9" id="KW-0812">Transmembrane</keyword>
<evidence type="ECO:0000256" key="7">
    <source>
        <dbReference type="ARBA" id="ARBA00023180"/>
    </source>
</evidence>
<dbReference type="PRINTS" id="PR01535">
    <property type="entry name" value="VOMERONASL2R"/>
</dbReference>
<evidence type="ECO:0000259" key="10">
    <source>
        <dbReference type="PROSITE" id="PS50259"/>
    </source>
</evidence>
<dbReference type="Proteomes" id="UP000824782">
    <property type="component" value="Unassembled WGS sequence"/>
</dbReference>
<evidence type="ECO:0000256" key="8">
    <source>
        <dbReference type="ARBA" id="ARBA00023224"/>
    </source>
</evidence>
<dbReference type="PROSITE" id="PS50259">
    <property type="entry name" value="G_PROTEIN_RECEP_F3_4"/>
    <property type="match status" value="1"/>
</dbReference>
<dbReference type="GO" id="GO:0004930">
    <property type="term" value="F:G protein-coupled receptor activity"/>
    <property type="evidence" value="ECO:0007669"/>
    <property type="project" value="UniProtKB-KW"/>
</dbReference>
<dbReference type="InterPro" id="IPR004073">
    <property type="entry name" value="GPCR_3_vmron_rcpt_2"/>
</dbReference>
<feature type="transmembrane region" description="Helical" evidence="9">
    <location>
        <begin position="20"/>
        <end position="46"/>
    </location>
</feature>
<dbReference type="PANTHER" id="PTHR24061">
    <property type="entry name" value="CALCIUM-SENSING RECEPTOR-RELATED"/>
    <property type="match status" value="1"/>
</dbReference>
<sequence>MKVRCIPKTYEFLSYETDNLVFIFLALTLIFSFITLFILISFIYYWDTPIVKANNRTVSFILLASILLSFLCVFFFLGRPVDITCLLRQVSFGIFFTIGVSSVLAKTITVCIAFKATKPGSSWKKFVSFKVSNSVVLVCSSVQVLICVIWLLVSPPYVEYNHHTYPGKIIIQCNEGSDICFYSMLGYMGLLASVSFVLAFMVRTLPDSFNEAKYITFSMLLFCSVWIAMIPAYLSTRGKYMVAVEVFAILTSCAGVLGCIFFPKLYILLLKPEQNSRNVILEKTKL</sequence>
<evidence type="ECO:0000313" key="12">
    <source>
        <dbReference type="Proteomes" id="UP000824782"/>
    </source>
</evidence>
<gene>
    <name evidence="11" type="ORF">GDO81_027207</name>
</gene>
<keyword evidence="2" id="KW-1003">Cell membrane</keyword>
<dbReference type="PROSITE" id="PS00981">
    <property type="entry name" value="G_PROTEIN_RECEP_F3_3"/>
    <property type="match status" value="1"/>
</dbReference>
<evidence type="ECO:0000256" key="6">
    <source>
        <dbReference type="ARBA" id="ARBA00023136"/>
    </source>
</evidence>
<name>A0AAV6ZMR3_ENGPU</name>
<dbReference type="GO" id="GO:0005886">
    <property type="term" value="C:plasma membrane"/>
    <property type="evidence" value="ECO:0007669"/>
    <property type="project" value="UniProtKB-SubCell"/>
</dbReference>
<keyword evidence="6 9" id="KW-0472">Membrane</keyword>
<dbReference type="AlphaFoldDB" id="A0AAV6ZMR3"/>
<organism evidence="11 12">
    <name type="scientific">Engystomops pustulosus</name>
    <name type="common">Tungara frog</name>
    <name type="synonym">Physalaemus pustulosus</name>
    <dbReference type="NCBI Taxonomy" id="76066"/>
    <lineage>
        <taxon>Eukaryota</taxon>
        <taxon>Metazoa</taxon>
        <taxon>Chordata</taxon>
        <taxon>Craniata</taxon>
        <taxon>Vertebrata</taxon>
        <taxon>Euteleostomi</taxon>
        <taxon>Amphibia</taxon>
        <taxon>Batrachia</taxon>
        <taxon>Anura</taxon>
        <taxon>Neobatrachia</taxon>
        <taxon>Hyloidea</taxon>
        <taxon>Leptodactylidae</taxon>
        <taxon>Leiuperinae</taxon>
        <taxon>Engystomops</taxon>
    </lineage>
</organism>
<feature type="transmembrane region" description="Helical" evidence="9">
    <location>
        <begin position="90"/>
        <end position="114"/>
    </location>
</feature>
<dbReference type="PRINTS" id="PR00248">
    <property type="entry name" value="GPCRMGR"/>
</dbReference>
<evidence type="ECO:0000256" key="9">
    <source>
        <dbReference type="SAM" id="Phobius"/>
    </source>
</evidence>
<reference evidence="11" key="1">
    <citation type="thesis" date="2020" institute="ProQuest LLC" country="789 East Eisenhower Parkway, Ann Arbor, MI, USA">
        <title>Comparative Genomics and Chromosome Evolution.</title>
        <authorList>
            <person name="Mudd A.B."/>
        </authorList>
    </citation>
    <scope>NUCLEOTIDE SEQUENCE</scope>
    <source>
        <strain evidence="11">237g6f4</strain>
        <tissue evidence="11">Blood</tissue>
    </source>
</reference>
<evidence type="ECO:0000256" key="5">
    <source>
        <dbReference type="ARBA" id="ARBA00023040"/>
    </source>
</evidence>
<feature type="transmembrane region" description="Helical" evidence="9">
    <location>
        <begin position="184"/>
        <end position="202"/>
    </location>
</feature>
<comment type="caution">
    <text evidence="11">The sequence shown here is derived from an EMBL/GenBank/DDBJ whole genome shotgun (WGS) entry which is preliminary data.</text>
</comment>